<evidence type="ECO:0000313" key="4">
    <source>
        <dbReference type="Proteomes" id="UP000011715"/>
    </source>
</evidence>
<proteinExistence type="predicted"/>
<keyword evidence="4" id="KW-1185">Reference proteome</keyword>
<reference evidence="2" key="3">
    <citation type="submission" date="2011-03" db="EMBL/GenBank/DDBJ databases">
        <title>Annotation of Magnaporthe poae ATCC 64411.</title>
        <authorList>
            <person name="Ma L.-J."/>
            <person name="Dead R."/>
            <person name="Young S.K."/>
            <person name="Zeng Q."/>
            <person name="Gargeya S."/>
            <person name="Fitzgerald M."/>
            <person name="Haas B."/>
            <person name="Abouelleil A."/>
            <person name="Alvarado L."/>
            <person name="Arachchi H.M."/>
            <person name="Berlin A."/>
            <person name="Brown A."/>
            <person name="Chapman S.B."/>
            <person name="Chen Z."/>
            <person name="Dunbar C."/>
            <person name="Freedman E."/>
            <person name="Gearin G."/>
            <person name="Gellesch M."/>
            <person name="Goldberg J."/>
            <person name="Griggs A."/>
            <person name="Gujja S."/>
            <person name="Heiman D."/>
            <person name="Howarth C."/>
            <person name="Larson L."/>
            <person name="Lui A."/>
            <person name="MacDonald P.J.P."/>
            <person name="Mehta T."/>
            <person name="Montmayeur A."/>
            <person name="Murphy C."/>
            <person name="Neiman D."/>
            <person name="Pearson M."/>
            <person name="Priest M."/>
            <person name="Roberts A."/>
            <person name="Saif S."/>
            <person name="Shea T."/>
            <person name="Shenoy N."/>
            <person name="Sisk P."/>
            <person name="Stolte C."/>
            <person name="Sykes S."/>
            <person name="Yandava C."/>
            <person name="Wortman J."/>
            <person name="Nusbaum C."/>
            <person name="Birren B."/>
        </authorList>
    </citation>
    <scope>NUCLEOTIDE SEQUENCE</scope>
    <source>
        <strain evidence="2">ATCC 64411</strain>
    </source>
</reference>
<dbReference type="AlphaFoldDB" id="A0A0C4EG37"/>
<dbReference type="EMBL" id="ADBL01002985">
    <property type="status" value="NOT_ANNOTATED_CDS"/>
    <property type="molecule type" value="Genomic_DNA"/>
</dbReference>
<reference evidence="3" key="5">
    <citation type="submission" date="2015-06" db="UniProtKB">
        <authorList>
            <consortium name="EnsemblFungi"/>
        </authorList>
    </citation>
    <scope>IDENTIFICATION</scope>
    <source>
        <strain evidence="3">ATCC 64411</strain>
    </source>
</reference>
<feature type="compositionally biased region" description="Basic and acidic residues" evidence="1">
    <location>
        <begin position="49"/>
        <end position="63"/>
    </location>
</feature>
<reference evidence="4" key="2">
    <citation type="submission" date="2010-05" db="EMBL/GenBank/DDBJ databases">
        <title>The genome sequence of Magnaporthe poae strain ATCC 64411.</title>
        <authorList>
            <person name="Ma L.-J."/>
            <person name="Dead R."/>
            <person name="Young S."/>
            <person name="Zeng Q."/>
            <person name="Koehrsen M."/>
            <person name="Alvarado L."/>
            <person name="Berlin A."/>
            <person name="Chapman S.B."/>
            <person name="Chen Z."/>
            <person name="Freedman E."/>
            <person name="Gellesch M."/>
            <person name="Goldberg J."/>
            <person name="Griggs A."/>
            <person name="Gujja S."/>
            <person name="Heilman E.R."/>
            <person name="Heiman D."/>
            <person name="Hepburn T."/>
            <person name="Howarth C."/>
            <person name="Jen D."/>
            <person name="Larson L."/>
            <person name="Mehta T."/>
            <person name="Neiman D."/>
            <person name="Pearson M."/>
            <person name="Roberts A."/>
            <person name="Saif S."/>
            <person name="Shea T."/>
            <person name="Shenoy N."/>
            <person name="Sisk P."/>
            <person name="Stolte C."/>
            <person name="Sykes S."/>
            <person name="Walk T."/>
            <person name="White J."/>
            <person name="Yandava C."/>
            <person name="Haas B."/>
            <person name="Nusbaum C."/>
            <person name="Birren B."/>
        </authorList>
    </citation>
    <scope>NUCLEOTIDE SEQUENCE [LARGE SCALE GENOMIC DNA]</scope>
    <source>
        <strain evidence="4">ATCC 64411 / 73-15</strain>
    </source>
</reference>
<reference evidence="2" key="1">
    <citation type="submission" date="2010-05" db="EMBL/GenBank/DDBJ databases">
        <title>The Genome Sequence of Magnaporthe poae strain ATCC 64411.</title>
        <authorList>
            <consortium name="The Broad Institute Genome Sequencing Platform"/>
            <consortium name="Broad Institute Genome Sequencing Center for Infectious Disease"/>
            <person name="Ma L.-J."/>
            <person name="Dead R."/>
            <person name="Young S."/>
            <person name="Zeng Q."/>
            <person name="Koehrsen M."/>
            <person name="Alvarado L."/>
            <person name="Berlin A."/>
            <person name="Chapman S.B."/>
            <person name="Chen Z."/>
            <person name="Freedman E."/>
            <person name="Gellesch M."/>
            <person name="Goldberg J."/>
            <person name="Griggs A."/>
            <person name="Gujja S."/>
            <person name="Heilman E.R."/>
            <person name="Heiman D."/>
            <person name="Hepburn T."/>
            <person name="Howarth C."/>
            <person name="Jen D."/>
            <person name="Larson L."/>
            <person name="Mehta T."/>
            <person name="Neiman D."/>
            <person name="Pearson M."/>
            <person name="Roberts A."/>
            <person name="Saif S."/>
            <person name="Shea T."/>
            <person name="Shenoy N."/>
            <person name="Sisk P."/>
            <person name="Stolte C."/>
            <person name="Sykes S."/>
            <person name="Walk T."/>
            <person name="White J."/>
            <person name="Yandava C."/>
            <person name="Haas B."/>
            <person name="Nusbaum C."/>
            <person name="Birren B."/>
        </authorList>
    </citation>
    <scope>NUCLEOTIDE SEQUENCE</scope>
    <source>
        <strain evidence="2">ATCC 64411</strain>
    </source>
</reference>
<evidence type="ECO:0000256" key="1">
    <source>
        <dbReference type="SAM" id="MobiDB-lite"/>
    </source>
</evidence>
<feature type="region of interest" description="Disordered" evidence="1">
    <location>
        <begin position="49"/>
        <end position="86"/>
    </location>
</feature>
<dbReference type="EnsemblFungi" id="MAPG_11753T0">
    <property type="protein sequence ID" value="MAPG_11753T0"/>
    <property type="gene ID" value="MAPG_11753"/>
</dbReference>
<gene>
    <name evidence="2" type="ORF">MAPG_11753</name>
</gene>
<reference evidence="3" key="4">
    <citation type="journal article" date="2015" name="G3 (Bethesda)">
        <title>Genome sequences of three phytopathogenic species of the Magnaporthaceae family of fungi.</title>
        <authorList>
            <person name="Okagaki L.H."/>
            <person name="Nunes C.C."/>
            <person name="Sailsbery J."/>
            <person name="Clay B."/>
            <person name="Brown D."/>
            <person name="John T."/>
            <person name="Oh Y."/>
            <person name="Young N."/>
            <person name="Fitzgerald M."/>
            <person name="Haas B.J."/>
            <person name="Zeng Q."/>
            <person name="Young S."/>
            <person name="Adiconis X."/>
            <person name="Fan L."/>
            <person name="Levin J.Z."/>
            <person name="Mitchell T.K."/>
            <person name="Okubara P.A."/>
            <person name="Farman M.L."/>
            <person name="Kohn L.M."/>
            <person name="Birren B."/>
            <person name="Ma L.-J."/>
            <person name="Dean R.A."/>
        </authorList>
    </citation>
    <scope>NUCLEOTIDE SEQUENCE</scope>
    <source>
        <strain evidence="3">ATCC 64411 / 73-15</strain>
    </source>
</reference>
<dbReference type="EMBL" id="GL877052">
    <property type="protein sequence ID" value="KLU93002.1"/>
    <property type="molecule type" value="Genomic_DNA"/>
</dbReference>
<name>A0A0C4EG37_MAGP6</name>
<protein>
    <submittedName>
        <fullName evidence="2 3">Uncharacterized protein</fullName>
    </submittedName>
</protein>
<dbReference type="VEuPathDB" id="FungiDB:MAPG_11753"/>
<evidence type="ECO:0000313" key="3">
    <source>
        <dbReference type="EnsemblFungi" id="MAPG_11753T0"/>
    </source>
</evidence>
<accession>A0A0C4EG37</accession>
<sequence>MLLGEAGQLKRGEPSRIMKANLLPNPWLAWAYSLARLLCLRSRDDLKHHMPEEEKAQRRDESVPPKGVLRGTAASDYRGRLPTTCLPTRPPMIHEAFIPLADHTRAVTFLSGKHPGGYAHVGVSI</sequence>
<organism evidence="3 4">
    <name type="scientific">Magnaporthiopsis poae (strain ATCC 64411 / 73-15)</name>
    <name type="common">Kentucky bluegrass fungus</name>
    <name type="synonym">Magnaporthe poae</name>
    <dbReference type="NCBI Taxonomy" id="644358"/>
    <lineage>
        <taxon>Eukaryota</taxon>
        <taxon>Fungi</taxon>
        <taxon>Dikarya</taxon>
        <taxon>Ascomycota</taxon>
        <taxon>Pezizomycotina</taxon>
        <taxon>Sordariomycetes</taxon>
        <taxon>Sordariomycetidae</taxon>
        <taxon>Magnaporthales</taxon>
        <taxon>Magnaporthaceae</taxon>
        <taxon>Magnaporthiopsis</taxon>
    </lineage>
</organism>
<dbReference type="Proteomes" id="UP000011715">
    <property type="component" value="Unassembled WGS sequence"/>
</dbReference>
<evidence type="ECO:0000313" key="2">
    <source>
        <dbReference type="EMBL" id="KLU93002.1"/>
    </source>
</evidence>